<dbReference type="EMBL" id="CP108133">
    <property type="protein sequence ID" value="WTP51649.1"/>
    <property type="molecule type" value="Genomic_DNA"/>
</dbReference>
<gene>
    <name evidence="1" type="ORF">OG288_27135</name>
</gene>
<evidence type="ECO:0000313" key="2">
    <source>
        <dbReference type="Proteomes" id="UP001432166"/>
    </source>
</evidence>
<accession>A0ABZ1JJ54</accession>
<organism evidence="1 2">
    <name type="scientific">Streptomyces tauricus</name>
    <dbReference type="NCBI Taxonomy" id="68274"/>
    <lineage>
        <taxon>Bacteria</taxon>
        <taxon>Bacillati</taxon>
        <taxon>Actinomycetota</taxon>
        <taxon>Actinomycetes</taxon>
        <taxon>Kitasatosporales</taxon>
        <taxon>Streptomycetaceae</taxon>
        <taxon>Streptomyces</taxon>
        <taxon>Streptomyces aurantiacus group</taxon>
    </lineage>
</organism>
<dbReference type="RefSeq" id="WP_189775758.1">
    <property type="nucleotide sequence ID" value="NZ_BMVY01000020.1"/>
</dbReference>
<proteinExistence type="predicted"/>
<sequence length="83" mass="9233">MSDLIARLISPFLRFFFPTGRRRRRTPTSYTYQSVCQYSCQYVGGPTAYRTGEPPLRGEDSPLVRPYLLVPAPAPASHVGAVA</sequence>
<dbReference type="Proteomes" id="UP001432166">
    <property type="component" value="Chromosome"/>
</dbReference>
<evidence type="ECO:0000313" key="1">
    <source>
        <dbReference type="EMBL" id="WTP51649.1"/>
    </source>
</evidence>
<keyword evidence="2" id="KW-1185">Reference proteome</keyword>
<name>A0ABZ1JJ54_9ACTN</name>
<protein>
    <submittedName>
        <fullName evidence="1">Uncharacterized protein</fullName>
    </submittedName>
</protein>
<reference evidence="1" key="1">
    <citation type="submission" date="2022-10" db="EMBL/GenBank/DDBJ databases">
        <title>The complete genomes of actinobacterial strains from the NBC collection.</title>
        <authorList>
            <person name="Joergensen T.S."/>
            <person name="Alvarez Arevalo M."/>
            <person name="Sterndorff E.B."/>
            <person name="Faurdal D."/>
            <person name="Vuksanovic O."/>
            <person name="Mourched A.-S."/>
            <person name="Charusanti P."/>
            <person name="Shaw S."/>
            <person name="Blin K."/>
            <person name="Weber T."/>
        </authorList>
    </citation>
    <scope>NUCLEOTIDE SEQUENCE</scope>
    <source>
        <strain evidence="1">NBC_00189</strain>
    </source>
</reference>